<evidence type="ECO:0000256" key="4">
    <source>
        <dbReference type="ARBA" id="ARBA00022679"/>
    </source>
</evidence>
<keyword evidence="4 11" id="KW-0808">Transferase</keyword>
<evidence type="ECO:0000256" key="3">
    <source>
        <dbReference type="ARBA" id="ARBA00004868"/>
    </source>
</evidence>
<evidence type="ECO:0000313" key="12">
    <source>
        <dbReference type="EMBL" id="BDZ55307.1"/>
    </source>
</evidence>
<feature type="binding site" evidence="11">
    <location>
        <position position="55"/>
    </location>
    <ligand>
        <name>substrate</name>
    </ligand>
</feature>
<dbReference type="SUPFAM" id="SSF53613">
    <property type="entry name" value="Ribokinase-like"/>
    <property type="match status" value="1"/>
</dbReference>
<evidence type="ECO:0000256" key="8">
    <source>
        <dbReference type="ARBA" id="ARBA00022840"/>
    </source>
</evidence>
<keyword evidence="5 11" id="KW-0479">Metal-binding</keyword>
<dbReference type="PIRSF" id="PIRSF000513">
    <property type="entry name" value="Thz_kinase"/>
    <property type="match status" value="1"/>
</dbReference>
<keyword evidence="13" id="KW-1185">Reference proteome</keyword>
<evidence type="ECO:0000256" key="10">
    <source>
        <dbReference type="ARBA" id="ARBA00022977"/>
    </source>
</evidence>
<dbReference type="NCBIfam" id="NF006830">
    <property type="entry name" value="PRK09355.1"/>
    <property type="match status" value="1"/>
</dbReference>
<feature type="binding site" evidence="11">
    <location>
        <position position="203"/>
    </location>
    <ligand>
        <name>substrate</name>
    </ligand>
</feature>
<dbReference type="InterPro" id="IPR029056">
    <property type="entry name" value="Ribokinase-like"/>
</dbReference>
<dbReference type="Pfam" id="PF02110">
    <property type="entry name" value="HK"/>
    <property type="match status" value="1"/>
</dbReference>
<comment type="catalytic activity">
    <reaction evidence="1 11">
        <text>5-(2-hydroxyethyl)-4-methylthiazole + ATP = 4-methyl-5-(2-phosphooxyethyl)-thiazole + ADP + H(+)</text>
        <dbReference type="Rhea" id="RHEA:24212"/>
        <dbReference type="ChEBI" id="CHEBI:15378"/>
        <dbReference type="ChEBI" id="CHEBI:17957"/>
        <dbReference type="ChEBI" id="CHEBI:30616"/>
        <dbReference type="ChEBI" id="CHEBI:58296"/>
        <dbReference type="ChEBI" id="CHEBI:456216"/>
        <dbReference type="EC" id="2.7.1.50"/>
    </reaction>
</comment>
<protein>
    <recommendedName>
        <fullName evidence="11">Hydroxyethylthiazole kinase</fullName>
        <ecNumber evidence="11">2.7.1.50</ecNumber>
    </recommendedName>
    <alternativeName>
        <fullName evidence="11">4-methyl-5-beta-hydroxyethylthiazole kinase</fullName>
        <shortName evidence="11">TH kinase</shortName>
        <shortName evidence="11">Thz kinase</shortName>
    </alternativeName>
</protein>
<keyword evidence="6 11" id="KW-0547">Nucleotide-binding</keyword>
<evidence type="ECO:0000256" key="6">
    <source>
        <dbReference type="ARBA" id="ARBA00022741"/>
    </source>
</evidence>
<keyword evidence="7 11" id="KW-0418">Kinase</keyword>
<dbReference type="RefSeq" id="WP_234659885.1">
    <property type="nucleotide sequence ID" value="NZ_AP027734.1"/>
</dbReference>
<dbReference type="Proteomes" id="UP001321477">
    <property type="component" value="Chromosome"/>
</dbReference>
<comment type="similarity">
    <text evidence="11">Belongs to the Thz kinase family.</text>
</comment>
<proteinExistence type="inferred from homology"/>
<keyword evidence="8 11" id="KW-0067">ATP-binding</keyword>
<dbReference type="InterPro" id="IPR000417">
    <property type="entry name" value="Hyethyz_kinase"/>
</dbReference>
<dbReference type="PRINTS" id="PR01099">
    <property type="entry name" value="HYETHTZKNASE"/>
</dbReference>
<evidence type="ECO:0000256" key="7">
    <source>
        <dbReference type="ARBA" id="ARBA00022777"/>
    </source>
</evidence>
<accession>A0ABN6YHD0</accession>
<evidence type="ECO:0000256" key="2">
    <source>
        <dbReference type="ARBA" id="ARBA00001946"/>
    </source>
</evidence>
<dbReference type="GO" id="GO:0016301">
    <property type="term" value="F:kinase activity"/>
    <property type="evidence" value="ECO:0007669"/>
    <property type="project" value="UniProtKB-KW"/>
</dbReference>
<evidence type="ECO:0000256" key="5">
    <source>
        <dbReference type="ARBA" id="ARBA00022723"/>
    </source>
</evidence>
<evidence type="ECO:0000256" key="11">
    <source>
        <dbReference type="HAMAP-Rule" id="MF_00228"/>
    </source>
</evidence>
<organism evidence="12 13">
    <name type="scientific">Agromyces marinus</name>
    <dbReference type="NCBI Taxonomy" id="1389020"/>
    <lineage>
        <taxon>Bacteria</taxon>
        <taxon>Bacillati</taxon>
        <taxon>Actinomycetota</taxon>
        <taxon>Actinomycetes</taxon>
        <taxon>Micrococcales</taxon>
        <taxon>Microbacteriaceae</taxon>
        <taxon>Agromyces</taxon>
    </lineage>
</organism>
<keyword evidence="9 11" id="KW-0460">Magnesium</keyword>
<dbReference type="EMBL" id="AP027734">
    <property type="protein sequence ID" value="BDZ55307.1"/>
    <property type="molecule type" value="Genomic_DNA"/>
</dbReference>
<evidence type="ECO:0000256" key="1">
    <source>
        <dbReference type="ARBA" id="ARBA00001771"/>
    </source>
</evidence>
<feature type="binding site" evidence="11">
    <location>
        <position position="130"/>
    </location>
    <ligand>
        <name>ATP</name>
        <dbReference type="ChEBI" id="CHEBI:30616"/>
    </ligand>
</feature>
<dbReference type="EC" id="2.7.1.50" evidence="11"/>
<dbReference type="HAMAP" id="MF_00228">
    <property type="entry name" value="Thz_kinase"/>
    <property type="match status" value="1"/>
</dbReference>
<name>A0ABN6YHD0_9MICO</name>
<comment type="cofactor">
    <cofactor evidence="2 11">
        <name>Mg(2+)</name>
        <dbReference type="ChEBI" id="CHEBI:18420"/>
    </cofactor>
</comment>
<evidence type="ECO:0000313" key="13">
    <source>
        <dbReference type="Proteomes" id="UP001321477"/>
    </source>
</evidence>
<dbReference type="Gene3D" id="3.40.1190.20">
    <property type="match status" value="1"/>
</dbReference>
<gene>
    <name evidence="11 12" type="primary">thiM</name>
    <name evidence="12" type="ORF">GCM10025870_23800</name>
</gene>
<feature type="binding site" evidence="11">
    <location>
        <position position="176"/>
    </location>
    <ligand>
        <name>ATP</name>
        <dbReference type="ChEBI" id="CHEBI:30616"/>
    </ligand>
</feature>
<comment type="pathway">
    <text evidence="3 11">Cofactor biosynthesis; thiamine diphosphate biosynthesis; 4-methyl-5-(2-phosphoethyl)-thiazole from 5-(2-hydroxyethyl)-4-methylthiazole: step 1/1.</text>
</comment>
<reference evidence="13" key="1">
    <citation type="journal article" date="2019" name="Int. J. Syst. Evol. Microbiol.">
        <title>The Global Catalogue of Microorganisms (GCM) 10K type strain sequencing project: providing services to taxonomists for standard genome sequencing and annotation.</title>
        <authorList>
            <consortium name="The Broad Institute Genomics Platform"/>
            <consortium name="The Broad Institute Genome Sequencing Center for Infectious Disease"/>
            <person name="Wu L."/>
            <person name="Ma J."/>
        </authorList>
    </citation>
    <scope>NUCLEOTIDE SEQUENCE [LARGE SCALE GENOMIC DNA]</scope>
    <source>
        <strain evidence="13">NBRC 109019</strain>
    </source>
</reference>
<keyword evidence="10 11" id="KW-0784">Thiamine biosynthesis</keyword>
<sequence length="295" mass="28716">MSERLSIDPAHLTEASGALLEHLRATSPLVHCITNSVVTNFTANALLALGAAPAMVDIVGEAGLFAGAANGMLVNLGTPNPEQRDAAREAAPAAHGAGTPWVLDPVAVGALPIRTALARELLEFRPTAIRGNASEVLALAGAGAGGRGVDASDETDAAGAAAARLADGFGSTVAVSGPVDLVTDGVRCVRIANGDALLTRVTGGGCALGAVTAAFLAAARATDAGLDDLGATAAATLVYTVAAELAAAGADGPGSFAVAFLDALASVDANDLAARARVEVGTLAVQAAGATGAAR</sequence>
<evidence type="ECO:0000256" key="9">
    <source>
        <dbReference type="ARBA" id="ARBA00022842"/>
    </source>
</evidence>
<comment type="function">
    <text evidence="11">Catalyzes the phosphorylation of the hydroxyl group of 4-methyl-5-beta-hydroxyethylthiazole (THZ).</text>
</comment>